<dbReference type="EMBL" id="KB446538">
    <property type="protein sequence ID" value="EME45816.1"/>
    <property type="molecule type" value="Genomic_DNA"/>
</dbReference>
<accession>N1PQU0</accession>
<dbReference type="HOGENOM" id="CLU_3087205_0_0_1"/>
<evidence type="ECO:0000256" key="1">
    <source>
        <dbReference type="SAM" id="SignalP"/>
    </source>
</evidence>
<keyword evidence="1" id="KW-0732">Signal</keyword>
<feature type="chain" id="PRO_5004108970" evidence="1">
    <location>
        <begin position="21"/>
        <end position="52"/>
    </location>
</feature>
<keyword evidence="3" id="KW-1185">Reference proteome</keyword>
<organism evidence="2 3">
    <name type="scientific">Dothistroma septosporum (strain NZE10 / CBS 128990)</name>
    <name type="common">Red band needle blight fungus</name>
    <name type="synonym">Mycosphaerella pini</name>
    <dbReference type="NCBI Taxonomy" id="675120"/>
    <lineage>
        <taxon>Eukaryota</taxon>
        <taxon>Fungi</taxon>
        <taxon>Dikarya</taxon>
        <taxon>Ascomycota</taxon>
        <taxon>Pezizomycotina</taxon>
        <taxon>Dothideomycetes</taxon>
        <taxon>Dothideomycetidae</taxon>
        <taxon>Mycosphaerellales</taxon>
        <taxon>Mycosphaerellaceae</taxon>
        <taxon>Dothistroma</taxon>
    </lineage>
</organism>
<evidence type="ECO:0000313" key="2">
    <source>
        <dbReference type="EMBL" id="EME45816.1"/>
    </source>
</evidence>
<dbReference type="Proteomes" id="UP000016933">
    <property type="component" value="Unassembled WGS sequence"/>
</dbReference>
<name>N1PQU0_DOTSN</name>
<reference evidence="2 3" key="2">
    <citation type="journal article" date="2012" name="PLoS Pathog.">
        <title>Diverse lifestyles and strategies of plant pathogenesis encoded in the genomes of eighteen Dothideomycetes fungi.</title>
        <authorList>
            <person name="Ohm R.A."/>
            <person name="Feau N."/>
            <person name="Henrissat B."/>
            <person name="Schoch C.L."/>
            <person name="Horwitz B.A."/>
            <person name="Barry K.W."/>
            <person name="Condon B.J."/>
            <person name="Copeland A.C."/>
            <person name="Dhillon B."/>
            <person name="Glaser F."/>
            <person name="Hesse C.N."/>
            <person name="Kosti I."/>
            <person name="LaButti K."/>
            <person name="Lindquist E.A."/>
            <person name="Lucas S."/>
            <person name="Salamov A.A."/>
            <person name="Bradshaw R.E."/>
            <person name="Ciuffetti L."/>
            <person name="Hamelin R.C."/>
            <person name="Kema G.H.J."/>
            <person name="Lawrence C."/>
            <person name="Scott J.A."/>
            <person name="Spatafora J.W."/>
            <person name="Turgeon B.G."/>
            <person name="de Wit P.J.G.M."/>
            <person name="Zhong S."/>
            <person name="Goodwin S.B."/>
            <person name="Grigoriev I.V."/>
        </authorList>
    </citation>
    <scope>NUCLEOTIDE SEQUENCE [LARGE SCALE GENOMIC DNA]</scope>
    <source>
        <strain evidence="3">NZE10 / CBS 128990</strain>
    </source>
</reference>
<evidence type="ECO:0000313" key="3">
    <source>
        <dbReference type="Proteomes" id="UP000016933"/>
    </source>
</evidence>
<reference evidence="3" key="1">
    <citation type="journal article" date="2012" name="PLoS Genet.">
        <title>The genomes of the fungal plant pathogens Cladosporium fulvum and Dothistroma septosporum reveal adaptation to different hosts and lifestyles but also signatures of common ancestry.</title>
        <authorList>
            <person name="de Wit P.J.G.M."/>
            <person name="van der Burgt A."/>
            <person name="Oekmen B."/>
            <person name="Stergiopoulos I."/>
            <person name="Abd-Elsalam K.A."/>
            <person name="Aerts A.L."/>
            <person name="Bahkali A.H."/>
            <person name="Beenen H.G."/>
            <person name="Chettri P."/>
            <person name="Cox M.P."/>
            <person name="Datema E."/>
            <person name="de Vries R.P."/>
            <person name="Dhillon B."/>
            <person name="Ganley A.R."/>
            <person name="Griffiths S.A."/>
            <person name="Guo Y."/>
            <person name="Hamelin R.C."/>
            <person name="Henrissat B."/>
            <person name="Kabir M.S."/>
            <person name="Jashni M.K."/>
            <person name="Kema G."/>
            <person name="Klaubauf S."/>
            <person name="Lapidus A."/>
            <person name="Levasseur A."/>
            <person name="Lindquist E."/>
            <person name="Mehrabi R."/>
            <person name="Ohm R.A."/>
            <person name="Owen T.J."/>
            <person name="Salamov A."/>
            <person name="Schwelm A."/>
            <person name="Schijlen E."/>
            <person name="Sun H."/>
            <person name="van den Burg H.A."/>
            <person name="van Ham R.C.H.J."/>
            <person name="Zhang S."/>
            <person name="Goodwin S.B."/>
            <person name="Grigoriev I.V."/>
            <person name="Collemare J."/>
            <person name="Bradshaw R.E."/>
        </authorList>
    </citation>
    <scope>NUCLEOTIDE SEQUENCE [LARGE SCALE GENOMIC DNA]</scope>
    <source>
        <strain evidence="3">NZE10 / CBS 128990</strain>
    </source>
</reference>
<feature type="signal peptide" evidence="1">
    <location>
        <begin position="1"/>
        <end position="20"/>
    </location>
</feature>
<gene>
    <name evidence="2" type="ORF">DOTSEDRAFT_44065</name>
</gene>
<sequence length="52" mass="6023">MNKICSFMALWQICLRGWRAAETREAPRAVTRHNLRHRVSERLPATGHIAPL</sequence>
<proteinExistence type="predicted"/>
<dbReference type="AlphaFoldDB" id="N1PQU0"/>
<protein>
    <submittedName>
        <fullName evidence="2">Uncharacterized protein</fullName>
    </submittedName>
</protein>